<keyword evidence="1" id="KW-0690">Ribosome biogenesis</keyword>
<evidence type="ECO:0000256" key="4">
    <source>
        <dbReference type="ARBA" id="ARBA00022807"/>
    </source>
</evidence>
<keyword evidence="8" id="KW-1185">Reference proteome</keyword>
<evidence type="ECO:0000256" key="3">
    <source>
        <dbReference type="ARBA" id="ARBA00022801"/>
    </source>
</evidence>
<dbReference type="Gene3D" id="3.30.70.1490">
    <property type="entry name" value="Cysteine protease Prp"/>
    <property type="match status" value="1"/>
</dbReference>
<keyword evidence="2 7" id="KW-0645">Protease</keyword>
<dbReference type="PANTHER" id="PTHR39178:SF1">
    <property type="entry name" value="RIBOSOMAL-PROCESSING CYSTEINE PROTEASE PRP"/>
    <property type="match status" value="1"/>
</dbReference>
<gene>
    <name evidence="7" type="ORF">GCM10008906_36660</name>
</gene>
<proteinExistence type="inferred from homology"/>
<dbReference type="NCBIfam" id="NF011127">
    <property type="entry name" value="PRK14553.1-7"/>
    <property type="match status" value="1"/>
</dbReference>
<dbReference type="Proteomes" id="UP001501510">
    <property type="component" value="Unassembled WGS sequence"/>
</dbReference>
<dbReference type="InterPro" id="IPR007422">
    <property type="entry name" value="Peptidase_Prp"/>
</dbReference>
<keyword evidence="3" id="KW-0378">Hydrolase</keyword>
<name>A0ABN1JVK9_9CLOT</name>
<keyword evidence="4" id="KW-0788">Thiol protease</keyword>
<evidence type="ECO:0000256" key="5">
    <source>
        <dbReference type="ARBA" id="ARBA00044503"/>
    </source>
</evidence>
<protein>
    <recommendedName>
        <fullName evidence="6">Ribosomal processing cysteine protease Prp</fullName>
    </recommendedName>
</protein>
<sequence length="108" mass="12008">MVLVRFIKKNDNLVSVQLSGHANSVDQGYDMVCTAVSAISLTVANGITEVLKVNPYIKENDGFLSIDLTSCSKEDINRCKVLMDTMLLGLRSVEYNYGKYIKVKVEEV</sequence>
<dbReference type="PANTHER" id="PTHR39178">
    <property type="entry name" value="HYPOTHETICAL RIBOSOME-ASSOCIATED PROTEIN"/>
    <property type="match status" value="1"/>
</dbReference>
<evidence type="ECO:0000256" key="6">
    <source>
        <dbReference type="ARBA" id="ARBA00044538"/>
    </source>
</evidence>
<comment type="caution">
    <text evidence="7">The sequence shown here is derived from an EMBL/GenBank/DDBJ whole genome shotgun (WGS) entry which is preliminary data.</text>
</comment>
<dbReference type="RefSeq" id="WP_343764137.1">
    <property type="nucleotide sequence ID" value="NZ_BAAACG010000019.1"/>
</dbReference>
<dbReference type="GO" id="GO:0008233">
    <property type="term" value="F:peptidase activity"/>
    <property type="evidence" value="ECO:0007669"/>
    <property type="project" value="UniProtKB-KW"/>
</dbReference>
<evidence type="ECO:0000256" key="2">
    <source>
        <dbReference type="ARBA" id="ARBA00022670"/>
    </source>
</evidence>
<dbReference type="CDD" id="cd16332">
    <property type="entry name" value="Prp-like"/>
    <property type="match status" value="1"/>
</dbReference>
<comment type="similarity">
    <text evidence="5">Belongs to the Prp family.</text>
</comment>
<dbReference type="Pfam" id="PF04327">
    <property type="entry name" value="Peptidase_Prp"/>
    <property type="match status" value="1"/>
</dbReference>
<evidence type="ECO:0000313" key="7">
    <source>
        <dbReference type="EMBL" id="GAA0747502.1"/>
    </source>
</evidence>
<dbReference type="SUPFAM" id="SSF118010">
    <property type="entry name" value="TM1457-like"/>
    <property type="match status" value="1"/>
</dbReference>
<organism evidence="7 8">
    <name type="scientific">Clostridium oceanicum</name>
    <dbReference type="NCBI Taxonomy" id="1543"/>
    <lineage>
        <taxon>Bacteria</taxon>
        <taxon>Bacillati</taxon>
        <taxon>Bacillota</taxon>
        <taxon>Clostridia</taxon>
        <taxon>Eubacteriales</taxon>
        <taxon>Clostridiaceae</taxon>
        <taxon>Clostridium</taxon>
    </lineage>
</organism>
<dbReference type="InterPro" id="IPR036764">
    <property type="entry name" value="Peptidase_Prp_sf"/>
</dbReference>
<dbReference type="GO" id="GO:0006508">
    <property type="term" value="P:proteolysis"/>
    <property type="evidence" value="ECO:0007669"/>
    <property type="project" value="UniProtKB-KW"/>
</dbReference>
<evidence type="ECO:0000256" key="1">
    <source>
        <dbReference type="ARBA" id="ARBA00022517"/>
    </source>
</evidence>
<evidence type="ECO:0000313" key="8">
    <source>
        <dbReference type="Proteomes" id="UP001501510"/>
    </source>
</evidence>
<reference evidence="7 8" key="1">
    <citation type="journal article" date="2019" name="Int. J. Syst. Evol. Microbiol.">
        <title>The Global Catalogue of Microorganisms (GCM) 10K type strain sequencing project: providing services to taxonomists for standard genome sequencing and annotation.</title>
        <authorList>
            <consortium name="The Broad Institute Genomics Platform"/>
            <consortium name="The Broad Institute Genome Sequencing Center for Infectious Disease"/>
            <person name="Wu L."/>
            <person name="Ma J."/>
        </authorList>
    </citation>
    <scope>NUCLEOTIDE SEQUENCE [LARGE SCALE GENOMIC DNA]</scope>
    <source>
        <strain evidence="7 8">JCM 1407</strain>
    </source>
</reference>
<accession>A0ABN1JVK9</accession>
<dbReference type="EMBL" id="BAAACG010000019">
    <property type="protein sequence ID" value="GAA0747502.1"/>
    <property type="molecule type" value="Genomic_DNA"/>
</dbReference>